<evidence type="ECO:0000256" key="2">
    <source>
        <dbReference type="ARBA" id="ARBA00022676"/>
    </source>
</evidence>
<dbReference type="PANTHER" id="PTHR43179">
    <property type="entry name" value="RHAMNOSYLTRANSFERASE WBBL"/>
    <property type="match status" value="1"/>
</dbReference>
<dbReference type="Gene3D" id="3.40.50.2000">
    <property type="entry name" value="Glycogen Phosphorylase B"/>
    <property type="match status" value="1"/>
</dbReference>
<dbReference type="Gene3D" id="3.90.550.10">
    <property type="entry name" value="Spore Coat Polysaccharide Biosynthesis Protein SpsA, Chain A"/>
    <property type="match status" value="1"/>
</dbReference>
<accession>A0ABX7F3W2</accession>
<dbReference type="Proteomes" id="UP000596351">
    <property type="component" value="Plasmid p1"/>
</dbReference>
<reference evidence="7 8" key="1">
    <citation type="submission" date="2018-09" db="EMBL/GenBank/DDBJ databases">
        <title>Rhizobium sp. MAE2-X.</title>
        <authorList>
            <person name="Lee Y."/>
            <person name="Jeon C.O."/>
        </authorList>
    </citation>
    <scope>NUCLEOTIDE SEQUENCE [LARGE SCALE GENOMIC DNA]</scope>
    <source>
        <strain evidence="7 8">MAE2-X</strain>
        <plasmid evidence="7 8">p1</plasmid>
    </source>
</reference>
<dbReference type="InterPro" id="IPR027791">
    <property type="entry name" value="Galactosyl_T_C"/>
</dbReference>
<feature type="domain" description="Glycosyltransferase 2-like" evidence="5">
    <location>
        <begin position="74"/>
        <end position="145"/>
    </location>
</feature>
<keyword evidence="2" id="KW-0328">Glycosyltransferase</keyword>
<evidence type="ECO:0000259" key="4">
    <source>
        <dbReference type="Pfam" id="PF00534"/>
    </source>
</evidence>
<dbReference type="Pfam" id="PF00535">
    <property type="entry name" value="Glycos_transf_2"/>
    <property type="match status" value="1"/>
</dbReference>
<keyword evidence="7" id="KW-0614">Plasmid</keyword>
<dbReference type="InterPro" id="IPR001296">
    <property type="entry name" value="Glyco_trans_1"/>
</dbReference>
<geneLocation type="plasmid" evidence="7 8">
    <name>p1</name>
</geneLocation>
<keyword evidence="3" id="KW-0808">Transferase</keyword>
<keyword evidence="8" id="KW-1185">Reference proteome</keyword>
<evidence type="ECO:0000256" key="1">
    <source>
        <dbReference type="ARBA" id="ARBA00006739"/>
    </source>
</evidence>
<evidence type="ECO:0000259" key="6">
    <source>
        <dbReference type="Pfam" id="PF02709"/>
    </source>
</evidence>
<feature type="domain" description="Glycosyl transferase family 1" evidence="4">
    <location>
        <begin position="561"/>
        <end position="640"/>
    </location>
</feature>
<dbReference type="Pfam" id="PF00534">
    <property type="entry name" value="Glycos_transf_1"/>
    <property type="match status" value="1"/>
</dbReference>
<dbReference type="Pfam" id="PF02709">
    <property type="entry name" value="Glyco_transf_7C"/>
    <property type="match status" value="1"/>
</dbReference>
<protein>
    <submittedName>
        <fullName evidence="7">Glycosyltransferase</fullName>
    </submittedName>
</protein>
<proteinExistence type="inferred from homology"/>
<dbReference type="InterPro" id="IPR001173">
    <property type="entry name" value="Glyco_trans_2-like"/>
</dbReference>
<dbReference type="SUPFAM" id="SSF53756">
    <property type="entry name" value="UDP-Glycosyltransferase/glycogen phosphorylase"/>
    <property type="match status" value="1"/>
</dbReference>
<evidence type="ECO:0000313" key="7">
    <source>
        <dbReference type="EMBL" id="QRF54451.1"/>
    </source>
</evidence>
<sequence length="684" mass="77425">MKVLPTKVAGLSEMSAIYDSSHFQLNENIERPAGPNIGLNGENLTISFLSLGRVHLSEKLCRSISDFIPEFAGEVLIIDNGSSESEIEALTNILAEMPYRSRIVRLGQNFGVAGGRNRTIEHVRTEWLMCLDNDIYFIANPLQRLQWELGVTGCHFMSMPLMDPDRQTLFALGGHLYLNADADGRFWLGAGSAYQQDKTGPLEENVFLGTFLFGGSSLLKVESFQRLGGYDEAMFIGFEDLDLSIRIFRAGMKVGCSGLTALVHDHPPAQNNSDADYERTRFSRQIIEKSANHLQEKYGFSIWSDVVEQWLESQTNKMTGEKPRLKEAKPYAAQPVVTRPMRVALVVDSDDWAFANISRQIVKALGHKYQFEIIPHTAFDNYFQLLVVLDSYDFVHIFWREVLAALDTPFNASYAGQLGCDLKVFLNRFFSGRPVTTAVYDHLFLKDEEVAARSHIFSQVTGYTVSSKRLAQIYETLETYPKPATVFPDGVDLDLFTPVNLERFRELNTRPIVVGWVGNSKWSEELGDIKGVNTILKPALEQLRAEGLEFVTRFADRQDKFVPHHKMPAYYHTIDLYVCTSEIEGTPNPVMEAMASGVPVISTDVGLVPEIFGPLQREFILRERSVDALKDCLRRLHADRSLFPGLSEENLISIKPWDWKGVAPRFEEFLSSMVEKHRERYTKS</sequence>
<dbReference type="RefSeq" id="WP_203020296.1">
    <property type="nucleotide sequence ID" value="NZ_CP032406.1"/>
</dbReference>
<name>A0ABX7F3W2_9HYPH</name>
<dbReference type="PANTHER" id="PTHR43179:SF12">
    <property type="entry name" value="GALACTOFURANOSYLTRANSFERASE GLFT2"/>
    <property type="match status" value="1"/>
</dbReference>
<comment type="similarity">
    <text evidence="1">Belongs to the glycosyltransferase 2 family.</text>
</comment>
<feature type="domain" description="Galactosyltransferase C-terminal" evidence="6">
    <location>
        <begin position="212"/>
        <end position="254"/>
    </location>
</feature>
<dbReference type="EMBL" id="CP032406">
    <property type="protein sequence ID" value="QRF54451.1"/>
    <property type="molecule type" value="Genomic_DNA"/>
</dbReference>
<evidence type="ECO:0000259" key="5">
    <source>
        <dbReference type="Pfam" id="PF00535"/>
    </source>
</evidence>
<gene>
    <name evidence="7" type="ORF">D4A92_23375</name>
</gene>
<organism evidence="7 8">
    <name type="scientific">Rhizobium rosettiformans</name>
    <dbReference type="NCBI Taxonomy" id="1368430"/>
    <lineage>
        <taxon>Bacteria</taxon>
        <taxon>Pseudomonadati</taxon>
        <taxon>Pseudomonadota</taxon>
        <taxon>Alphaproteobacteria</taxon>
        <taxon>Hyphomicrobiales</taxon>
        <taxon>Rhizobiaceae</taxon>
        <taxon>Rhizobium/Agrobacterium group</taxon>
        <taxon>Rhizobium</taxon>
    </lineage>
</organism>
<dbReference type="SUPFAM" id="SSF53448">
    <property type="entry name" value="Nucleotide-diphospho-sugar transferases"/>
    <property type="match status" value="1"/>
</dbReference>
<evidence type="ECO:0000256" key="3">
    <source>
        <dbReference type="ARBA" id="ARBA00022679"/>
    </source>
</evidence>
<dbReference type="InterPro" id="IPR029044">
    <property type="entry name" value="Nucleotide-diphossugar_trans"/>
</dbReference>
<evidence type="ECO:0000313" key="8">
    <source>
        <dbReference type="Proteomes" id="UP000596351"/>
    </source>
</evidence>